<feature type="compositionally biased region" description="Polar residues" evidence="1">
    <location>
        <begin position="85"/>
        <end position="94"/>
    </location>
</feature>
<name>A0AAD4NEC8_9BILA</name>
<reference evidence="2" key="1">
    <citation type="submission" date="2022-01" db="EMBL/GenBank/DDBJ databases">
        <title>Genome Sequence Resource for Two Populations of Ditylenchus destructor, the Migratory Endoparasitic Phytonematode.</title>
        <authorList>
            <person name="Zhang H."/>
            <person name="Lin R."/>
            <person name="Xie B."/>
        </authorList>
    </citation>
    <scope>NUCLEOTIDE SEQUENCE</scope>
    <source>
        <strain evidence="2">BazhouSP</strain>
    </source>
</reference>
<comment type="caution">
    <text evidence="2">The sequence shown here is derived from an EMBL/GenBank/DDBJ whole genome shotgun (WGS) entry which is preliminary data.</text>
</comment>
<gene>
    <name evidence="2" type="ORF">DdX_04334</name>
</gene>
<protein>
    <submittedName>
        <fullName evidence="2">Uncharacterized protein</fullName>
    </submittedName>
</protein>
<organism evidence="2 3">
    <name type="scientific">Ditylenchus destructor</name>
    <dbReference type="NCBI Taxonomy" id="166010"/>
    <lineage>
        <taxon>Eukaryota</taxon>
        <taxon>Metazoa</taxon>
        <taxon>Ecdysozoa</taxon>
        <taxon>Nematoda</taxon>
        <taxon>Chromadorea</taxon>
        <taxon>Rhabditida</taxon>
        <taxon>Tylenchina</taxon>
        <taxon>Tylenchomorpha</taxon>
        <taxon>Sphaerularioidea</taxon>
        <taxon>Anguinidae</taxon>
        <taxon>Anguininae</taxon>
        <taxon>Ditylenchus</taxon>
    </lineage>
</organism>
<sequence length="119" mass="13283">MNTSAITSKDTPTQEAPLILLSPCAPVMRLQLDSEGNARCPVCDENIGSQPSQWSAHLEVERAKLIKAIESVKDEHFGSRMSDDGLQSSATAHQTAHRKREQELVRIRANQQKRFESQN</sequence>
<feature type="region of interest" description="Disordered" evidence="1">
    <location>
        <begin position="77"/>
        <end position="102"/>
    </location>
</feature>
<dbReference type="EMBL" id="JAKKPZ010000004">
    <property type="protein sequence ID" value="KAI1722039.1"/>
    <property type="molecule type" value="Genomic_DNA"/>
</dbReference>
<evidence type="ECO:0000256" key="1">
    <source>
        <dbReference type="SAM" id="MobiDB-lite"/>
    </source>
</evidence>
<accession>A0AAD4NEC8</accession>
<dbReference type="AlphaFoldDB" id="A0AAD4NEC8"/>
<dbReference type="Proteomes" id="UP001201812">
    <property type="component" value="Unassembled WGS sequence"/>
</dbReference>
<keyword evidence="3" id="KW-1185">Reference proteome</keyword>
<evidence type="ECO:0000313" key="2">
    <source>
        <dbReference type="EMBL" id="KAI1722039.1"/>
    </source>
</evidence>
<evidence type="ECO:0000313" key="3">
    <source>
        <dbReference type="Proteomes" id="UP001201812"/>
    </source>
</evidence>
<proteinExistence type="predicted"/>